<evidence type="ECO:0000313" key="3">
    <source>
        <dbReference type="Proteomes" id="UP001345013"/>
    </source>
</evidence>
<evidence type="ECO:0000313" key="2">
    <source>
        <dbReference type="EMBL" id="KAK5100875.1"/>
    </source>
</evidence>
<feature type="compositionally biased region" description="Polar residues" evidence="1">
    <location>
        <begin position="203"/>
        <end position="214"/>
    </location>
</feature>
<keyword evidence="3" id="KW-1185">Reference proteome</keyword>
<proteinExistence type="predicted"/>
<feature type="compositionally biased region" description="Low complexity" evidence="1">
    <location>
        <begin position="566"/>
        <end position="583"/>
    </location>
</feature>
<feature type="compositionally biased region" description="Basic and acidic residues" evidence="1">
    <location>
        <begin position="1006"/>
        <end position="1017"/>
    </location>
</feature>
<reference evidence="2 3" key="1">
    <citation type="submission" date="2023-08" db="EMBL/GenBank/DDBJ databases">
        <title>Black Yeasts Isolated from many extreme environments.</title>
        <authorList>
            <person name="Coleine C."/>
            <person name="Stajich J.E."/>
            <person name="Selbmann L."/>
        </authorList>
    </citation>
    <scope>NUCLEOTIDE SEQUENCE [LARGE SCALE GENOMIC DNA]</scope>
    <source>
        <strain evidence="2 3">CCFEE 5885</strain>
    </source>
</reference>
<feature type="region of interest" description="Disordered" evidence="1">
    <location>
        <begin position="479"/>
        <end position="502"/>
    </location>
</feature>
<protein>
    <submittedName>
        <fullName evidence="2">Uncharacterized protein</fullName>
    </submittedName>
</protein>
<feature type="compositionally biased region" description="Polar residues" evidence="1">
    <location>
        <begin position="285"/>
        <end position="316"/>
    </location>
</feature>
<evidence type="ECO:0000256" key="1">
    <source>
        <dbReference type="SAM" id="MobiDB-lite"/>
    </source>
</evidence>
<accession>A0ABR0KMS1</accession>
<feature type="region of interest" description="Disordered" evidence="1">
    <location>
        <begin position="238"/>
        <end position="349"/>
    </location>
</feature>
<feature type="region of interest" description="Disordered" evidence="1">
    <location>
        <begin position="191"/>
        <end position="226"/>
    </location>
</feature>
<sequence>MVAGSACDEGILPWPECLGTFDEESCRFFLRELGQRIVQFYPFSVGIEEVYSQIVNKYGFHGAPDAMSVLQELLEDDSTAAGVGDDGDIWRSWRHDWRHRNDNPHNPYVPRARGKTLPPPTCTRIRMLKATNFSTLQLAQRRSRMASLVRTSRVSVTSQLIHSSNLDVSQDLVKPKPLGMSTSIEDYHKVLPDQTPCKGATNGGQKHSPQTFWGSDQPPAGSVLLPSRTHEPRVNIADCQRRSMPAPARRHGFPFGLLSPKLRTSTDLANQDSCSARPEHDPTSPDKNSGGSASDSHSPTTQDTEITASEATTKTPLSARFGRKQENRYSLPSDLGSTDVEATPTKRRAVHRQARLIDGALFHGKTRKGNVVGSENGVIKSPVKVATDITAKRSSGQSAPQSSRASWLHNVLTRFRGEHGRNPKQPKLRKQHSTLASCISSGPYITRSSMSTQQQSNTRFPEMRQATPLRGLGFNGACDEHSNKPLPLSPAEHGGRPSLQSETQRSFFGRNNEKLSPAVFDPTASFASSGMTGIKEKDELRSLVSATMSGPQELSPKEKAWKYRFSSSSSRSNPPSPNSFSSFIERHPRHPIEPSTPGTVAPEPLIHHRDGISSTLWPFRGPQDKNGHEEVESVMDCDVVRQVRDPASHFCMRASEEPEEQHDRRGRRPATPTSPSRLRFGLKSSPPKTPRPRSRSPVKKLIGMVKSMSTNQIPSEPTPPNSDTPASTNKRRWKDLSHKLRHGFLTADLEQLEQETMMEQYTTNAGEGNNDGIRIITPPASRQRTVFPVSIKSSGQSKLWSELEYMLIETCNGFLKEELEHGRLSRDSILRARRQWQARNRPQVIEFYYDQATQYDVIIANLKTVQLYSDYAQDAVMLTSVLHQWKILIRELAVKTLCMPDSIVRRWLHDGRRVLELLGASQITLSHFDRLSSLCLAVIGSAEKERAKARYHVGTTNTQGSHRRSASDGSQHTLFLHEQALLRGQDSPPPPLPTPTSTSSASRKVTPQERRVAQSQP</sequence>
<organism evidence="2 3">
    <name type="scientific">Lithohypha guttulata</name>
    <dbReference type="NCBI Taxonomy" id="1690604"/>
    <lineage>
        <taxon>Eukaryota</taxon>
        <taxon>Fungi</taxon>
        <taxon>Dikarya</taxon>
        <taxon>Ascomycota</taxon>
        <taxon>Pezizomycotina</taxon>
        <taxon>Eurotiomycetes</taxon>
        <taxon>Chaetothyriomycetidae</taxon>
        <taxon>Chaetothyriales</taxon>
        <taxon>Trichomeriaceae</taxon>
        <taxon>Lithohypha</taxon>
    </lineage>
</organism>
<feature type="compositionally biased region" description="Basic and acidic residues" evidence="1">
    <location>
        <begin position="622"/>
        <end position="631"/>
    </location>
</feature>
<feature type="region of interest" description="Disordered" evidence="1">
    <location>
        <begin position="651"/>
        <end position="730"/>
    </location>
</feature>
<comment type="caution">
    <text evidence="2">The sequence shown here is derived from an EMBL/GenBank/DDBJ whole genome shotgun (WGS) entry which is preliminary data.</text>
</comment>
<dbReference type="Proteomes" id="UP001345013">
    <property type="component" value="Unassembled WGS sequence"/>
</dbReference>
<gene>
    <name evidence="2" type="ORF">LTR24_000723</name>
</gene>
<dbReference type="EMBL" id="JAVRRG010000005">
    <property type="protein sequence ID" value="KAK5100875.1"/>
    <property type="molecule type" value="Genomic_DNA"/>
</dbReference>
<feature type="compositionally biased region" description="Polar residues" evidence="1">
    <location>
        <begin position="262"/>
        <end position="274"/>
    </location>
</feature>
<name>A0ABR0KMS1_9EURO</name>
<feature type="region of interest" description="Disordered" evidence="1">
    <location>
        <begin position="981"/>
        <end position="1017"/>
    </location>
</feature>
<feature type="region of interest" description="Disordered" evidence="1">
    <location>
        <begin position="566"/>
        <end position="632"/>
    </location>
</feature>